<proteinExistence type="inferred from homology"/>
<evidence type="ECO:0000256" key="3">
    <source>
        <dbReference type="ARBA" id="ARBA00022723"/>
    </source>
</evidence>
<evidence type="ECO:0000256" key="4">
    <source>
        <dbReference type="ARBA" id="ARBA00022777"/>
    </source>
</evidence>
<comment type="similarity">
    <text evidence="6">Belongs to the phosphofructokinase type A (PFKA) family. PPi-dependent PFK group II subfamily. Clade 'B2' sub-subfamily.</text>
</comment>
<dbReference type="Pfam" id="PF00365">
    <property type="entry name" value="PFK"/>
    <property type="match status" value="1"/>
</dbReference>
<evidence type="ECO:0000256" key="6">
    <source>
        <dbReference type="HAMAP-Rule" id="MF_01978"/>
    </source>
</evidence>
<evidence type="ECO:0000313" key="9">
    <source>
        <dbReference type="Proteomes" id="UP000824002"/>
    </source>
</evidence>
<comment type="subunit">
    <text evidence="6">Homodimer.</text>
</comment>
<dbReference type="PRINTS" id="PR00476">
    <property type="entry name" value="PHFRCTKINASE"/>
</dbReference>
<keyword evidence="2 6" id="KW-0808">Transferase</keyword>
<dbReference type="GO" id="GO:0046872">
    <property type="term" value="F:metal ion binding"/>
    <property type="evidence" value="ECO:0007669"/>
    <property type="project" value="UniProtKB-KW"/>
</dbReference>
<comment type="activity regulation">
    <text evidence="6">Non-allosteric.</text>
</comment>
<comment type="cofactor">
    <cofactor evidence="1 6">
        <name>Mg(2+)</name>
        <dbReference type="ChEBI" id="CHEBI:18420"/>
    </cofactor>
</comment>
<dbReference type="PIRSF" id="PIRSF036483">
    <property type="entry name" value="PFK_XF0274"/>
    <property type="match status" value="1"/>
</dbReference>
<evidence type="ECO:0000259" key="7">
    <source>
        <dbReference type="Pfam" id="PF00365"/>
    </source>
</evidence>
<feature type="binding site" evidence="6">
    <location>
        <position position="242"/>
    </location>
    <ligand>
        <name>substrate</name>
    </ligand>
</feature>
<dbReference type="GO" id="GO:0006002">
    <property type="term" value="P:fructose 6-phosphate metabolic process"/>
    <property type="evidence" value="ECO:0007669"/>
    <property type="project" value="InterPro"/>
</dbReference>
<reference evidence="8" key="1">
    <citation type="submission" date="2020-10" db="EMBL/GenBank/DDBJ databases">
        <authorList>
            <person name="Gilroy R."/>
        </authorList>
    </citation>
    <scope>NUCLEOTIDE SEQUENCE</scope>
    <source>
        <strain evidence="8">CHK199-13235</strain>
    </source>
</reference>
<dbReference type="EC" id="2.7.1.90" evidence="6"/>
<dbReference type="AlphaFoldDB" id="A0A9D1JZY3"/>
<feature type="binding site" evidence="6">
    <location>
        <begin position="139"/>
        <end position="141"/>
    </location>
    <ligand>
        <name>substrate</name>
    </ligand>
</feature>
<accession>A0A9D1JZY3</accession>
<keyword evidence="5 6" id="KW-0460">Magnesium</keyword>
<dbReference type="GO" id="GO:0047334">
    <property type="term" value="F:diphosphate-fructose-6-phosphate 1-phosphotransferase activity"/>
    <property type="evidence" value="ECO:0007669"/>
    <property type="project" value="UniProtKB-EC"/>
</dbReference>
<dbReference type="HAMAP" id="MF_01978">
    <property type="entry name" value="Phosphofructokinase_II_B2"/>
    <property type="match status" value="1"/>
</dbReference>
<reference evidence="8" key="2">
    <citation type="journal article" date="2021" name="PeerJ">
        <title>Extensive microbial diversity within the chicken gut microbiome revealed by metagenomics and culture.</title>
        <authorList>
            <person name="Gilroy R."/>
            <person name="Ravi A."/>
            <person name="Getino M."/>
            <person name="Pursley I."/>
            <person name="Horton D.L."/>
            <person name="Alikhan N.F."/>
            <person name="Baker D."/>
            <person name="Gharbi K."/>
            <person name="Hall N."/>
            <person name="Watson M."/>
            <person name="Adriaenssens E.M."/>
            <person name="Foster-Nyarko E."/>
            <person name="Jarju S."/>
            <person name="Secka A."/>
            <person name="Antonio M."/>
            <person name="Oren A."/>
            <person name="Chaudhuri R.R."/>
            <person name="La Ragione R."/>
            <person name="Hildebrand F."/>
            <person name="Pallen M.J."/>
        </authorList>
    </citation>
    <scope>NUCLEOTIDE SEQUENCE</scope>
    <source>
        <strain evidence="8">CHK199-13235</strain>
    </source>
</reference>
<dbReference type="InterPro" id="IPR000023">
    <property type="entry name" value="Phosphofructokinase_dom"/>
</dbReference>
<evidence type="ECO:0000256" key="2">
    <source>
        <dbReference type="ARBA" id="ARBA00022679"/>
    </source>
</evidence>
<dbReference type="Gene3D" id="3.40.50.460">
    <property type="entry name" value="Phosphofructokinase domain"/>
    <property type="match status" value="1"/>
</dbReference>
<dbReference type="SUPFAM" id="SSF53784">
    <property type="entry name" value="Phosphofructokinase"/>
    <property type="match status" value="1"/>
</dbReference>
<keyword evidence="4 6" id="KW-0418">Kinase</keyword>
<comment type="subcellular location">
    <subcellularLocation>
        <location evidence="6">Cytoplasm</location>
    </subcellularLocation>
</comment>
<sequence>MKKNLIVAQSGGPSVAINATLAGVIAAAQAAPGIDRVYGGIHGVEGIQAGKIVDLTDFHEMEKLKATPAMALGSCRCKLPPVDQKDADIYQNLRRVFAEYDIGYFLYIGGNDSMDTVCKLTHLFAGEPDAPVFLGLPKTVDNDLPLTDHTPGYGSAAKYLAITMNEIIQDTAIYAVPAVTIVEVMGRNAGWLTLAAGMPRFAGGPKPDIIALPEVPFDEEEFLRQIRETLSHSPNVVAAVSEGIRDKNGEYVGGSAKSGAVDTFGHAYLSGVGKYLEGLVKKEIGCKVRSIELNLMQRCAAHLASLADIEESFALGKAGVASALRGETGRMVALDRLSDSPYSVKLKTVAIEEVANLEQLVPEKWRDLNDPKAVEEIRDYILPLIQGEVPQFRNEYGFNEYITFMK</sequence>
<comment type="caution">
    <text evidence="6">Lacks conserved residue(s) required for the propagation of feature annotation.</text>
</comment>
<dbReference type="PANTHER" id="PTHR45770">
    <property type="entry name" value="ATP-DEPENDENT 6-PHOSPHOFRUCTOKINASE 1"/>
    <property type="match status" value="1"/>
</dbReference>
<protein>
    <recommendedName>
        <fullName evidence="6">Pyrophosphate--fructose 6-phosphate 1-phosphotransferase</fullName>
        <ecNumber evidence="6">2.7.1.90</ecNumber>
    </recommendedName>
    <alternativeName>
        <fullName evidence="6">6-phosphofructokinase, pyrophosphate dependent</fullName>
    </alternativeName>
    <alternativeName>
        <fullName evidence="6">PPi-dependent phosphofructokinase</fullName>
        <shortName evidence="6">PPi-PFK</shortName>
    </alternativeName>
    <alternativeName>
        <fullName evidence="6">Pyrophosphate-dependent 6-phosphofructose-1-kinase</fullName>
    </alternativeName>
</protein>
<keyword evidence="6" id="KW-0324">Glycolysis</keyword>
<feature type="active site" description="Proton acceptor" evidence="6">
    <location>
        <position position="141"/>
    </location>
</feature>
<comment type="pathway">
    <text evidence="6">Carbohydrate degradation; glycolysis; D-glyceraldehyde 3-phosphate and glycerone phosphate from D-glucose: step 3/4.</text>
</comment>
<name>A0A9D1JZY3_9FIRM</name>
<feature type="binding site" evidence="6">
    <location>
        <begin position="185"/>
        <end position="187"/>
    </location>
    <ligand>
        <name>substrate</name>
    </ligand>
</feature>
<dbReference type="GO" id="GO:0003872">
    <property type="term" value="F:6-phosphofructokinase activity"/>
    <property type="evidence" value="ECO:0007669"/>
    <property type="project" value="UniProtKB-UniRule"/>
</dbReference>
<comment type="function">
    <text evidence="6">Catalyzes the phosphorylation of D-fructose 6-phosphate, the first committing step of glycolysis. Uses inorganic phosphate (PPi) as phosphoryl donor instead of ATP like common ATP-dependent phosphofructokinases (ATP-PFKs), which renders the reaction reversible, and can thus function both in glycolysis and gluconeogenesis. Consistently, PPi-PFK can replace the enzymes of both the forward (ATP-PFK) and reverse (fructose-bisphosphatase (FBPase)) reactions.</text>
</comment>
<dbReference type="GO" id="GO:0005737">
    <property type="term" value="C:cytoplasm"/>
    <property type="evidence" value="ECO:0007669"/>
    <property type="project" value="UniProtKB-SubCell"/>
</dbReference>
<dbReference type="InterPro" id="IPR050929">
    <property type="entry name" value="PFKA"/>
</dbReference>
<dbReference type="InterPro" id="IPR022953">
    <property type="entry name" value="ATP_PFK"/>
</dbReference>
<dbReference type="Gene3D" id="3.40.50.450">
    <property type="match status" value="1"/>
</dbReference>
<organism evidence="8 9">
    <name type="scientific">Candidatus Merdivicinus excrementipullorum</name>
    <dbReference type="NCBI Taxonomy" id="2840867"/>
    <lineage>
        <taxon>Bacteria</taxon>
        <taxon>Bacillati</taxon>
        <taxon>Bacillota</taxon>
        <taxon>Clostridia</taxon>
        <taxon>Eubacteriales</taxon>
        <taxon>Oscillospiraceae</taxon>
        <taxon>Oscillospiraceae incertae sedis</taxon>
        <taxon>Candidatus Merdivicinus</taxon>
    </lineage>
</organism>
<keyword evidence="6" id="KW-0963">Cytoplasm</keyword>
<feature type="site" description="Important for catalytic activity; stabilizes the transition state when the phosphoryl donor is PPi" evidence="6">
    <location>
        <position position="138"/>
    </location>
</feature>
<feature type="binding site" evidence="6">
    <location>
        <position position="12"/>
    </location>
    <ligand>
        <name>diphosphate</name>
        <dbReference type="ChEBI" id="CHEBI:33019"/>
    </ligand>
</feature>
<gene>
    <name evidence="6" type="primary">pfp</name>
    <name evidence="8" type="ORF">IAB51_07970</name>
</gene>
<dbReference type="InterPro" id="IPR011404">
    <property type="entry name" value="PPi-PFK"/>
</dbReference>
<comment type="catalytic activity">
    <reaction evidence="6">
        <text>beta-D-fructose 6-phosphate + diphosphate = beta-D-fructose 1,6-bisphosphate + phosphate + H(+)</text>
        <dbReference type="Rhea" id="RHEA:13613"/>
        <dbReference type="ChEBI" id="CHEBI:15378"/>
        <dbReference type="ChEBI" id="CHEBI:32966"/>
        <dbReference type="ChEBI" id="CHEBI:33019"/>
        <dbReference type="ChEBI" id="CHEBI:43474"/>
        <dbReference type="ChEBI" id="CHEBI:57634"/>
        <dbReference type="EC" id="2.7.1.90"/>
    </reaction>
</comment>
<keyword evidence="3 6" id="KW-0479">Metal-binding</keyword>
<comment type="caution">
    <text evidence="8">The sequence shown here is derived from an EMBL/GenBank/DDBJ whole genome shotgun (WGS) entry which is preliminary data.</text>
</comment>
<dbReference type="EMBL" id="DVJP01000051">
    <property type="protein sequence ID" value="HIS76731.1"/>
    <property type="molecule type" value="Genomic_DNA"/>
</dbReference>
<feature type="site" description="Important for catalytic activity and substrate specificity; stabilizes the transition state when the phosphoryl donor is PPi; prevents ATP from binding by mimicking the alpha-phosphate group of ATP" evidence="6">
    <location>
        <position position="112"/>
    </location>
</feature>
<feature type="domain" description="Phosphofructokinase" evidence="7">
    <location>
        <begin position="5"/>
        <end position="300"/>
    </location>
</feature>
<dbReference type="Proteomes" id="UP000824002">
    <property type="component" value="Unassembled WGS sequence"/>
</dbReference>
<feature type="binding site" evidence="6">
    <location>
        <position position="111"/>
    </location>
    <ligand>
        <name>Mg(2+)</name>
        <dbReference type="ChEBI" id="CHEBI:18420"/>
        <note>catalytic</note>
    </ligand>
</feature>
<dbReference type="InterPro" id="IPR035966">
    <property type="entry name" value="PKF_sf"/>
</dbReference>
<evidence type="ECO:0000256" key="1">
    <source>
        <dbReference type="ARBA" id="ARBA00001946"/>
    </source>
</evidence>
<evidence type="ECO:0000256" key="5">
    <source>
        <dbReference type="ARBA" id="ARBA00022842"/>
    </source>
</evidence>
<evidence type="ECO:0000313" key="8">
    <source>
        <dbReference type="EMBL" id="HIS76731.1"/>
    </source>
</evidence>
<dbReference type="NCBIfam" id="NF010675">
    <property type="entry name" value="PRK14072.1"/>
    <property type="match status" value="1"/>
</dbReference>